<comment type="caution">
    <text evidence="2">The sequence shown here is derived from an EMBL/GenBank/DDBJ whole genome shotgun (WGS) entry which is preliminary data.</text>
</comment>
<name>A0AA40EJ84_9PEZI</name>
<evidence type="ECO:0000313" key="3">
    <source>
        <dbReference type="Proteomes" id="UP001172155"/>
    </source>
</evidence>
<keyword evidence="3" id="KW-1185">Reference proteome</keyword>
<evidence type="ECO:0000256" key="1">
    <source>
        <dbReference type="SAM" id="MobiDB-lite"/>
    </source>
</evidence>
<feature type="non-terminal residue" evidence="2">
    <location>
        <position position="177"/>
    </location>
</feature>
<reference evidence="2" key="1">
    <citation type="submission" date="2023-06" db="EMBL/GenBank/DDBJ databases">
        <title>Genome-scale phylogeny and comparative genomics of the fungal order Sordariales.</title>
        <authorList>
            <consortium name="Lawrence Berkeley National Laboratory"/>
            <person name="Hensen N."/>
            <person name="Bonometti L."/>
            <person name="Westerberg I."/>
            <person name="Brannstrom I.O."/>
            <person name="Guillou S."/>
            <person name="Cros-Aarteil S."/>
            <person name="Calhoun S."/>
            <person name="Haridas S."/>
            <person name="Kuo A."/>
            <person name="Mondo S."/>
            <person name="Pangilinan J."/>
            <person name="Riley R."/>
            <person name="LaButti K."/>
            <person name="Andreopoulos B."/>
            <person name="Lipzen A."/>
            <person name="Chen C."/>
            <person name="Yanf M."/>
            <person name="Daum C."/>
            <person name="Ng V."/>
            <person name="Clum A."/>
            <person name="Steindorff A."/>
            <person name="Ohm R."/>
            <person name="Martin F."/>
            <person name="Silar P."/>
            <person name="Natvig D."/>
            <person name="Lalanne C."/>
            <person name="Gautier V."/>
            <person name="Ament-velasquez S.L."/>
            <person name="Kruys A."/>
            <person name="Hutchinson M.I."/>
            <person name="Powell A.J."/>
            <person name="Barry K."/>
            <person name="Miller A.N."/>
            <person name="Grigoriev I.V."/>
            <person name="Debuchy R."/>
            <person name="Gladieux P."/>
            <person name="Thoren M.H."/>
            <person name="Johannesson H."/>
        </authorList>
    </citation>
    <scope>NUCLEOTIDE SEQUENCE</scope>
    <source>
        <strain evidence="2">SMH3187-1</strain>
    </source>
</reference>
<dbReference type="PANTHER" id="PTHR38846">
    <property type="entry name" value="C3H1-TYPE DOMAIN-CONTAINING PROTEIN"/>
    <property type="match status" value="1"/>
</dbReference>
<organism evidence="2 3">
    <name type="scientific">Schizothecium vesticola</name>
    <dbReference type="NCBI Taxonomy" id="314040"/>
    <lineage>
        <taxon>Eukaryota</taxon>
        <taxon>Fungi</taxon>
        <taxon>Dikarya</taxon>
        <taxon>Ascomycota</taxon>
        <taxon>Pezizomycotina</taxon>
        <taxon>Sordariomycetes</taxon>
        <taxon>Sordariomycetidae</taxon>
        <taxon>Sordariales</taxon>
        <taxon>Schizotheciaceae</taxon>
        <taxon>Schizothecium</taxon>
    </lineage>
</organism>
<sequence length="177" mass="20005">PPASQPHFAKFQSSSFTPNDNSSFDSEFARLASSQNWTPGSQEYVRQRTIAIAEELHTHYFSQPSQHTPLPAPPSAHDPSQIEIRRNGYQFLCREVGIVPPPSQIGECKRRLKAKLVNIVDLIDARRTGKKVKVWEDFRSFKAYTLLPEHRISKEDAKGTVLASLLQHLPCSGARRK</sequence>
<proteinExistence type="predicted"/>
<protein>
    <submittedName>
        <fullName evidence="2">Uncharacterized protein</fullName>
    </submittedName>
</protein>
<feature type="region of interest" description="Disordered" evidence="1">
    <location>
        <begin position="1"/>
        <end position="23"/>
    </location>
</feature>
<accession>A0AA40EJ84</accession>
<dbReference type="Proteomes" id="UP001172155">
    <property type="component" value="Unassembled WGS sequence"/>
</dbReference>
<evidence type="ECO:0000313" key="2">
    <source>
        <dbReference type="EMBL" id="KAK0740351.1"/>
    </source>
</evidence>
<dbReference type="AlphaFoldDB" id="A0AA40EJ84"/>
<dbReference type="PANTHER" id="PTHR38846:SF1">
    <property type="entry name" value="C3H1-TYPE DOMAIN-CONTAINING PROTEIN"/>
    <property type="match status" value="1"/>
</dbReference>
<gene>
    <name evidence="2" type="ORF">B0T18DRAFT_300750</name>
</gene>
<dbReference type="EMBL" id="JAUKUD010000006">
    <property type="protein sequence ID" value="KAK0740351.1"/>
    <property type="molecule type" value="Genomic_DNA"/>
</dbReference>
<feature type="non-terminal residue" evidence="2">
    <location>
        <position position="1"/>
    </location>
</feature>
<feature type="compositionally biased region" description="Polar residues" evidence="1">
    <location>
        <begin position="11"/>
        <end position="23"/>
    </location>
</feature>